<gene>
    <name evidence="2" type="ORF">LVIROSA_LOCUS38026</name>
</gene>
<feature type="compositionally biased region" description="Acidic residues" evidence="1">
    <location>
        <begin position="186"/>
        <end position="196"/>
    </location>
</feature>
<feature type="region of interest" description="Disordered" evidence="1">
    <location>
        <begin position="169"/>
        <end position="196"/>
    </location>
</feature>
<dbReference type="Proteomes" id="UP001157418">
    <property type="component" value="Unassembled WGS sequence"/>
</dbReference>
<dbReference type="GO" id="GO:0008023">
    <property type="term" value="C:transcription elongation factor complex"/>
    <property type="evidence" value="ECO:0007669"/>
    <property type="project" value="TreeGrafter"/>
</dbReference>
<name>A0AAU9PQW2_9ASTR</name>
<dbReference type="GO" id="GO:0042393">
    <property type="term" value="F:histone binding"/>
    <property type="evidence" value="ECO:0007669"/>
    <property type="project" value="TreeGrafter"/>
</dbReference>
<dbReference type="GO" id="GO:0034728">
    <property type="term" value="P:nucleosome organization"/>
    <property type="evidence" value="ECO:0007669"/>
    <property type="project" value="TreeGrafter"/>
</dbReference>
<dbReference type="GO" id="GO:0140673">
    <property type="term" value="P:transcription elongation-coupled chromatin remodeling"/>
    <property type="evidence" value="ECO:0007669"/>
    <property type="project" value="InterPro"/>
</dbReference>
<sequence length="196" mass="21864">MILLLQNLGSAMAVVIDAMIAEAARSEKIAIKTSCFKEEDGRYENIYCAQVAILLDTTRNISSSDTLSGNMWANLSSWMPRREVAPQGGINTDATAVVSVVSDEEIQKLVAIGFDKVIFSRLYFLNLLLYDDSGEGKERRLEDEFEPTILSNKYKTEKGEYIREIDIPERIQISKESTGPPPADEMSIEEGTDQQS</sequence>
<dbReference type="InterPro" id="IPR017072">
    <property type="entry name" value="TF_Spt6"/>
</dbReference>
<dbReference type="EMBL" id="CAKMRJ010005745">
    <property type="protein sequence ID" value="CAH1452738.1"/>
    <property type="molecule type" value="Genomic_DNA"/>
</dbReference>
<dbReference type="PANTHER" id="PTHR10145:SF6">
    <property type="entry name" value="TRANSCRIPTION ELONGATION FACTOR SPT6"/>
    <property type="match status" value="1"/>
</dbReference>
<comment type="caution">
    <text evidence="2">The sequence shown here is derived from an EMBL/GenBank/DDBJ whole genome shotgun (WGS) entry which is preliminary data.</text>
</comment>
<accession>A0AAU9PQW2</accession>
<reference evidence="2 3" key="1">
    <citation type="submission" date="2022-01" db="EMBL/GenBank/DDBJ databases">
        <authorList>
            <person name="Xiong W."/>
            <person name="Schranz E."/>
        </authorList>
    </citation>
    <scope>NUCLEOTIDE SEQUENCE [LARGE SCALE GENOMIC DNA]</scope>
</reference>
<protein>
    <submittedName>
        <fullName evidence="2">Uncharacterized protein</fullName>
    </submittedName>
</protein>
<organism evidence="2 3">
    <name type="scientific">Lactuca virosa</name>
    <dbReference type="NCBI Taxonomy" id="75947"/>
    <lineage>
        <taxon>Eukaryota</taxon>
        <taxon>Viridiplantae</taxon>
        <taxon>Streptophyta</taxon>
        <taxon>Embryophyta</taxon>
        <taxon>Tracheophyta</taxon>
        <taxon>Spermatophyta</taxon>
        <taxon>Magnoliopsida</taxon>
        <taxon>eudicotyledons</taxon>
        <taxon>Gunneridae</taxon>
        <taxon>Pentapetalae</taxon>
        <taxon>asterids</taxon>
        <taxon>campanulids</taxon>
        <taxon>Asterales</taxon>
        <taxon>Asteraceae</taxon>
        <taxon>Cichorioideae</taxon>
        <taxon>Cichorieae</taxon>
        <taxon>Lactucinae</taxon>
        <taxon>Lactuca</taxon>
    </lineage>
</organism>
<evidence type="ECO:0000256" key="1">
    <source>
        <dbReference type="SAM" id="MobiDB-lite"/>
    </source>
</evidence>
<evidence type="ECO:0000313" key="2">
    <source>
        <dbReference type="EMBL" id="CAH1452738.1"/>
    </source>
</evidence>
<keyword evidence="3" id="KW-1185">Reference proteome</keyword>
<dbReference type="AlphaFoldDB" id="A0AAU9PQW2"/>
<dbReference type="GO" id="GO:0031491">
    <property type="term" value="F:nucleosome binding"/>
    <property type="evidence" value="ECO:0007669"/>
    <property type="project" value="TreeGrafter"/>
</dbReference>
<dbReference type="PANTHER" id="PTHR10145">
    <property type="entry name" value="TRANSCRIPTION ELONGATION FACTOR SPT6"/>
    <property type="match status" value="1"/>
</dbReference>
<evidence type="ECO:0000313" key="3">
    <source>
        <dbReference type="Proteomes" id="UP001157418"/>
    </source>
</evidence>
<proteinExistence type="predicted"/>